<evidence type="ECO:0000313" key="1">
    <source>
        <dbReference type="EMBL" id="GAL92200.1"/>
    </source>
</evidence>
<reference evidence="2" key="1">
    <citation type="journal article" date="2015" name="Genome">
        <title>Whole Genome Sequence of the Non-Microcystin-Producing Microcystis aeruginosa Strain NIES-44.</title>
        <authorList>
            <person name="Okano K."/>
            <person name="Miyata N."/>
            <person name="Ozaki Y."/>
        </authorList>
    </citation>
    <scope>NUCLEOTIDE SEQUENCE [LARGE SCALE GENOMIC DNA]</scope>
    <source>
        <strain evidence="2">NIES-44</strain>
    </source>
</reference>
<gene>
    <name evidence="1" type="ORF">N44_00488</name>
</gene>
<dbReference type="RefSeq" id="WP_045357909.1">
    <property type="nucleotide sequence ID" value="NZ_BBPA01000019.1"/>
</dbReference>
<dbReference type="AlphaFoldDB" id="A0A0A1VR28"/>
<dbReference type="EMBL" id="BBPA01000019">
    <property type="protein sequence ID" value="GAL92200.1"/>
    <property type="molecule type" value="Genomic_DNA"/>
</dbReference>
<name>A0A0A1VR28_MICAE</name>
<organism evidence="1 2">
    <name type="scientific">Microcystis aeruginosa NIES-44</name>
    <dbReference type="NCBI Taxonomy" id="449439"/>
    <lineage>
        <taxon>Bacteria</taxon>
        <taxon>Bacillati</taxon>
        <taxon>Cyanobacteriota</taxon>
        <taxon>Cyanophyceae</taxon>
        <taxon>Oscillatoriophycideae</taxon>
        <taxon>Chroococcales</taxon>
        <taxon>Microcystaceae</taxon>
        <taxon>Microcystis</taxon>
    </lineage>
</organism>
<accession>A0A0A1VR28</accession>
<comment type="caution">
    <text evidence="1">The sequence shown here is derived from an EMBL/GenBank/DDBJ whole genome shotgun (WGS) entry which is preliminary data.</text>
</comment>
<evidence type="ECO:0000313" key="2">
    <source>
        <dbReference type="Proteomes" id="UP000030321"/>
    </source>
</evidence>
<proteinExistence type="predicted"/>
<protein>
    <submittedName>
        <fullName evidence="1">Uncharacterized protein</fullName>
    </submittedName>
</protein>
<dbReference type="Proteomes" id="UP000030321">
    <property type="component" value="Unassembled WGS sequence"/>
</dbReference>
<sequence length="59" mass="5833">MNLPIQSQPVMRNVSPAAFSGGMEASGVGCDIACTACSVLPFPASIACKLAAKAAGCDC</sequence>